<reference evidence="1 2" key="1">
    <citation type="journal article" date="2012" name="PLoS Pathog.">
        <title>Diverse lifestyles and strategies of plant pathogenesis encoded in the genomes of eighteen Dothideomycetes fungi.</title>
        <authorList>
            <person name="Ohm R.A."/>
            <person name="Feau N."/>
            <person name="Henrissat B."/>
            <person name="Schoch C.L."/>
            <person name="Horwitz B.A."/>
            <person name="Barry K.W."/>
            <person name="Condon B.J."/>
            <person name="Copeland A.C."/>
            <person name="Dhillon B."/>
            <person name="Glaser F."/>
            <person name="Hesse C.N."/>
            <person name="Kosti I."/>
            <person name="LaButti K."/>
            <person name="Lindquist E.A."/>
            <person name="Lucas S."/>
            <person name="Salamov A.A."/>
            <person name="Bradshaw R.E."/>
            <person name="Ciuffetti L."/>
            <person name="Hamelin R.C."/>
            <person name="Kema G.H.J."/>
            <person name="Lawrence C."/>
            <person name="Scott J.A."/>
            <person name="Spatafora J.W."/>
            <person name="Turgeon B.G."/>
            <person name="de Wit P.J.G.M."/>
            <person name="Zhong S."/>
            <person name="Goodwin S.B."/>
            <person name="Grigoriev I.V."/>
        </authorList>
    </citation>
    <scope>NUCLEOTIDE SEQUENCE [LARGE SCALE GENOMIC DNA]</scope>
    <source>
        <strain evidence="1 2">UAMH 10762</strain>
    </source>
</reference>
<evidence type="ECO:0000313" key="2">
    <source>
        <dbReference type="Proteomes" id="UP000011761"/>
    </source>
</evidence>
<dbReference type="HOGENOM" id="CLU_2412917_0_0_1"/>
<dbReference type="Proteomes" id="UP000011761">
    <property type="component" value="Unassembled WGS sequence"/>
</dbReference>
<proteinExistence type="predicted"/>
<dbReference type="KEGG" id="bcom:BAUCODRAFT_305510"/>
<dbReference type="RefSeq" id="XP_007681230.1">
    <property type="nucleotide sequence ID" value="XM_007683040.1"/>
</dbReference>
<sequence length="92" mass="10232">MLLEISHASANFTLLAAARMPKSNVFCHWSGRESRSIQYAKEIHCARGLCAHNGSSQPPGDTSNQFDRLLMTLPQEIMASGQRNQKPSGMEW</sequence>
<dbReference type="EMBL" id="KB445563">
    <property type="protein sequence ID" value="EMC91803.1"/>
    <property type="molecule type" value="Genomic_DNA"/>
</dbReference>
<organism evidence="1 2">
    <name type="scientific">Baudoinia panamericana (strain UAMH 10762)</name>
    <name type="common">Angels' share fungus</name>
    <name type="synonym">Baudoinia compniacensis (strain UAMH 10762)</name>
    <dbReference type="NCBI Taxonomy" id="717646"/>
    <lineage>
        <taxon>Eukaryota</taxon>
        <taxon>Fungi</taxon>
        <taxon>Dikarya</taxon>
        <taxon>Ascomycota</taxon>
        <taxon>Pezizomycotina</taxon>
        <taxon>Dothideomycetes</taxon>
        <taxon>Dothideomycetidae</taxon>
        <taxon>Mycosphaerellales</taxon>
        <taxon>Teratosphaeriaceae</taxon>
        <taxon>Baudoinia</taxon>
    </lineage>
</organism>
<dbReference type="AlphaFoldDB" id="M2MKE9"/>
<name>M2MKE9_BAUPA</name>
<accession>M2MKE9</accession>
<evidence type="ECO:0000313" key="1">
    <source>
        <dbReference type="EMBL" id="EMC91803.1"/>
    </source>
</evidence>
<protein>
    <submittedName>
        <fullName evidence="1">Uncharacterized protein</fullName>
    </submittedName>
</protein>
<keyword evidence="2" id="KW-1185">Reference proteome</keyword>
<gene>
    <name evidence="1" type="ORF">BAUCODRAFT_305510</name>
</gene>
<dbReference type="GeneID" id="19111253"/>